<keyword evidence="4 10" id="KW-0677">Repeat</keyword>
<keyword evidence="1 10" id="KW-0813">Transport</keyword>
<keyword evidence="12" id="KW-1185">Reference proteome</keyword>
<dbReference type="STRING" id="1071383.J7RXI4"/>
<dbReference type="GO" id="GO:0005789">
    <property type="term" value="C:endoplasmic reticulum membrane"/>
    <property type="evidence" value="ECO:0007669"/>
    <property type="project" value="UniProtKB-SubCell"/>
</dbReference>
<dbReference type="PANTHER" id="PTHR23284">
    <property type="entry name" value="PROLACTIN REGULATORY ELEMENT BINDING PROTEIN"/>
    <property type="match status" value="1"/>
</dbReference>
<dbReference type="SUPFAM" id="SSF69322">
    <property type="entry name" value="Tricorn protease domain 2"/>
    <property type="match status" value="1"/>
</dbReference>
<dbReference type="InterPro" id="IPR015943">
    <property type="entry name" value="WD40/YVTN_repeat-like_dom_sf"/>
</dbReference>
<evidence type="ECO:0000256" key="8">
    <source>
        <dbReference type="ARBA" id="ARBA00022989"/>
    </source>
</evidence>
<comment type="subcellular location">
    <subcellularLocation>
        <location evidence="10">Endoplasmic reticulum membrane</location>
        <topology evidence="10">Single-pass type II membrane protein</topology>
    </subcellularLocation>
    <subcellularLocation>
        <location evidence="10">Golgi apparatus membrane</location>
        <topology evidence="10">Single-pass type II membrane protein</topology>
    </subcellularLocation>
</comment>
<name>J7RXI4_HUIN7</name>
<reference evidence="11 12" key="1">
    <citation type="journal article" date="2011" name="Proc. Natl. Acad. Sci. U.S.A.">
        <title>Evolutionary erosion of yeast sex chromosomes by mating-type switching accidents.</title>
        <authorList>
            <person name="Gordon J.L."/>
            <person name="Armisen D."/>
            <person name="Proux-Wera E."/>
            <person name="Oheigeartaigh S.S."/>
            <person name="Byrne K.P."/>
            <person name="Wolfe K.H."/>
        </authorList>
    </citation>
    <scope>NUCLEOTIDE SEQUENCE [LARGE SCALE GENOMIC DNA]</scope>
    <source>
        <strain evidence="12">ATCC MYA-139 / BCRC 22969 / CBS 8797 / CCRC 22969 / KCTC 17520 / NBRC 10181 / NCYC 3082</strain>
    </source>
</reference>
<dbReference type="AlphaFoldDB" id="J7RXI4"/>
<keyword evidence="3 10" id="KW-0812">Transmembrane</keyword>
<keyword evidence="7 10" id="KW-0653">Protein transport</keyword>
<keyword evidence="2 10" id="KW-0853">WD repeat</keyword>
<evidence type="ECO:0000256" key="6">
    <source>
        <dbReference type="ARBA" id="ARBA00022892"/>
    </source>
</evidence>
<dbReference type="PANTHER" id="PTHR23284:SF0">
    <property type="entry name" value="PROLACTIN REGULATORY ELEMENT-BINDING PROTEIN"/>
    <property type="match status" value="1"/>
</dbReference>
<evidence type="ECO:0000256" key="4">
    <source>
        <dbReference type="ARBA" id="ARBA00022737"/>
    </source>
</evidence>
<evidence type="ECO:0000313" key="11">
    <source>
        <dbReference type="EMBL" id="CCK69797.1"/>
    </source>
</evidence>
<keyword evidence="8 10" id="KW-1133">Transmembrane helix</keyword>
<evidence type="ECO:0000256" key="1">
    <source>
        <dbReference type="ARBA" id="ARBA00022448"/>
    </source>
</evidence>
<dbReference type="Gene3D" id="2.130.10.10">
    <property type="entry name" value="YVTN repeat-like/Quinoprotein amine dehydrogenase"/>
    <property type="match status" value="1"/>
</dbReference>
<dbReference type="InterPro" id="IPR045260">
    <property type="entry name" value="Sec12-like"/>
</dbReference>
<gene>
    <name evidence="11" type="primary">KNAG0D00440</name>
    <name evidence="11" type="ordered locus">KNAG_0D00440</name>
</gene>
<comment type="function">
    <text evidence="10">Guanine nucleotide-exchange factor (GEF) required for the formation or budding of transport vesicles from the ER.</text>
</comment>
<feature type="transmembrane region" description="Helical" evidence="10">
    <location>
        <begin position="354"/>
        <end position="371"/>
    </location>
</feature>
<dbReference type="GeneID" id="34525486"/>
<dbReference type="GO" id="GO:0000139">
    <property type="term" value="C:Golgi membrane"/>
    <property type="evidence" value="ECO:0007669"/>
    <property type="project" value="UniProtKB-SubCell"/>
</dbReference>
<evidence type="ECO:0000256" key="9">
    <source>
        <dbReference type="ARBA" id="ARBA00023136"/>
    </source>
</evidence>
<dbReference type="GO" id="GO:0015031">
    <property type="term" value="P:protein transport"/>
    <property type="evidence" value="ECO:0007669"/>
    <property type="project" value="UniProtKB-KW"/>
</dbReference>
<evidence type="ECO:0000256" key="3">
    <source>
        <dbReference type="ARBA" id="ARBA00022692"/>
    </source>
</evidence>
<dbReference type="GO" id="GO:0006888">
    <property type="term" value="P:endoplasmic reticulum to Golgi vesicle-mediated transport"/>
    <property type="evidence" value="ECO:0007669"/>
    <property type="project" value="UniProtKB-UniRule"/>
</dbReference>
<evidence type="ECO:0000256" key="5">
    <source>
        <dbReference type="ARBA" id="ARBA00022824"/>
    </source>
</evidence>
<keyword evidence="5 10" id="KW-0256">Endoplasmic reticulum</keyword>
<sequence>MKFPTTNFDAGYPLYGAKFIKDDTVVVAGGGGEGKNGIPNKLTVLKVSPESGFDVVTEVTLSDNDDSPTAMDALGPNGTVLLGCNENSAKITSGEGNKHLRKFQCMTSKGEKCTLKHVDAVDLDHSKSIDDYTKLIELSPKGDLAAVVSSKENPSVLKLVDSKTLATRFEIESPQEIKDISVLPQGDSVCFLTPHGVNIVNTKTGKIVSTLSDITEYNLSKCKFIDNRTVLVASTFPRGRPGVVLLEVDISTGGNPRITKKQIICHKYQGITAMDLNNGNKIAALATNSNDLLLVNLVTYKIVETIAELHAFAVTKVTISPDGTSVVSVSAANTVHLVKIPTNFETLQTDNGKLLQYVLLFLLILAISVFLQRNNLGIQSTTSEYLDWFIARPSKQSPKVYDFAGPGEEMSIRYD</sequence>
<dbReference type="GO" id="GO:0005085">
    <property type="term" value="F:guanyl-nucleotide exchange factor activity"/>
    <property type="evidence" value="ECO:0007669"/>
    <property type="project" value="InterPro"/>
</dbReference>
<dbReference type="GO" id="GO:0003400">
    <property type="term" value="P:regulation of COPII vesicle coating"/>
    <property type="evidence" value="ECO:0007669"/>
    <property type="project" value="UniProtKB-UniRule"/>
</dbReference>
<dbReference type="EMBL" id="HE978317">
    <property type="protein sequence ID" value="CCK69797.1"/>
    <property type="molecule type" value="Genomic_DNA"/>
</dbReference>
<evidence type="ECO:0000256" key="7">
    <source>
        <dbReference type="ARBA" id="ARBA00022927"/>
    </source>
</evidence>
<accession>J7RXI4</accession>
<evidence type="ECO:0000313" key="12">
    <source>
        <dbReference type="Proteomes" id="UP000006310"/>
    </source>
</evidence>
<comment type="similarity">
    <text evidence="10">Belongs to the WD repeat SEC12 family.</text>
</comment>
<evidence type="ECO:0000256" key="10">
    <source>
        <dbReference type="RuleBase" id="RU369019"/>
    </source>
</evidence>
<dbReference type="eggNOG" id="KOG0771">
    <property type="taxonomic scope" value="Eukaryota"/>
</dbReference>
<dbReference type="HOGENOM" id="CLU_033006_0_0_1"/>
<dbReference type="KEGG" id="kng:KNAG_0D00440"/>
<keyword evidence="6" id="KW-0931">ER-Golgi transport</keyword>
<proteinExistence type="inferred from homology"/>
<organism evidence="11 12">
    <name type="scientific">Huiozyma naganishii (strain ATCC MYA-139 / BCRC 22969 / CBS 8797 / KCTC 17520 / NBRC 10181 / NCYC 3082 / Yp74L-3)</name>
    <name type="common">Yeast</name>
    <name type="synonym">Kazachstania naganishii</name>
    <dbReference type="NCBI Taxonomy" id="1071383"/>
    <lineage>
        <taxon>Eukaryota</taxon>
        <taxon>Fungi</taxon>
        <taxon>Dikarya</taxon>
        <taxon>Ascomycota</taxon>
        <taxon>Saccharomycotina</taxon>
        <taxon>Saccharomycetes</taxon>
        <taxon>Saccharomycetales</taxon>
        <taxon>Saccharomycetaceae</taxon>
        <taxon>Huiozyma</taxon>
    </lineage>
</organism>
<keyword evidence="9 10" id="KW-0472">Membrane</keyword>
<dbReference type="OMA" id="RVEIYDW"/>
<evidence type="ECO:0000256" key="2">
    <source>
        <dbReference type="ARBA" id="ARBA00022574"/>
    </source>
</evidence>
<dbReference type="OrthoDB" id="2013972at2759"/>
<protein>
    <recommendedName>
        <fullName evidence="10">Guanine nucleotide-exchange factor SEC12</fullName>
    </recommendedName>
</protein>
<reference evidence="12" key="2">
    <citation type="submission" date="2012-08" db="EMBL/GenBank/DDBJ databases">
        <title>Genome sequence of Kazachstania naganishii.</title>
        <authorList>
            <person name="Gordon J.L."/>
            <person name="Armisen D."/>
            <person name="Proux-Wera E."/>
            <person name="OhEigeartaigh S.S."/>
            <person name="Byrne K.P."/>
            <person name="Wolfe K.H."/>
        </authorList>
    </citation>
    <scope>NUCLEOTIDE SEQUENCE [LARGE SCALE GENOMIC DNA]</scope>
    <source>
        <strain evidence="12">ATCC MYA-139 / BCRC 22969 / CBS 8797 / CCRC 22969 / KCTC 17520 / NBRC 10181 / NCYC 3082</strain>
    </source>
</reference>
<dbReference type="RefSeq" id="XP_022464043.1">
    <property type="nucleotide sequence ID" value="XM_022607447.1"/>
</dbReference>
<dbReference type="Proteomes" id="UP000006310">
    <property type="component" value="Chromosome 4"/>
</dbReference>